<organism evidence="3 4">
    <name type="scientific">Lujinxingia sediminis</name>
    <dbReference type="NCBI Taxonomy" id="2480984"/>
    <lineage>
        <taxon>Bacteria</taxon>
        <taxon>Deltaproteobacteria</taxon>
        <taxon>Bradymonadales</taxon>
        <taxon>Lujinxingiaceae</taxon>
        <taxon>Lujinxingia</taxon>
    </lineage>
</organism>
<keyword evidence="4" id="KW-1185">Reference proteome</keyword>
<dbReference type="Proteomes" id="UP000282926">
    <property type="component" value="Unassembled WGS sequence"/>
</dbReference>
<evidence type="ECO:0000259" key="2">
    <source>
        <dbReference type="SMART" id="SM00754"/>
    </source>
</evidence>
<reference evidence="3 4" key="1">
    <citation type="submission" date="2019-01" db="EMBL/GenBank/DDBJ databases">
        <title>Lujinxingia litoralis gen. nov., sp. nov. and Lujinxingia sediminis gen. nov., sp. nov., new members in the order Bradymonadales, isolated from coastal sediment.</title>
        <authorList>
            <person name="Li C.-M."/>
        </authorList>
    </citation>
    <scope>NUCLEOTIDE SEQUENCE [LARGE SCALE GENOMIC DNA]</scope>
    <source>
        <strain evidence="3 4">SEH01</strain>
    </source>
</reference>
<evidence type="ECO:0000313" key="3">
    <source>
        <dbReference type="EMBL" id="RVU42190.1"/>
    </source>
</evidence>
<feature type="domain" description="CHRD" evidence="2">
    <location>
        <begin position="70"/>
        <end position="193"/>
    </location>
</feature>
<dbReference type="SMART" id="SM00754">
    <property type="entry name" value="CHRD"/>
    <property type="match status" value="2"/>
</dbReference>
<feature type="region of interest" description="Disordered" evidence="1">
    <location>
        <begin position="1"/>
        <end position="35"/>
    </location>
</feature>
<name>A0ABY0CP03_9DELT</name>
<comment type="caution">
    <text evidence="3">The sequence shown here is derived from an EMBL/GenBank/DDBJ whole genome shotgun (WGS) entry which is preliminary data.</text>
</comment>
<evidence type="ECO:0000313" key="4">
    <source>
        <dbReference type="Proteomes" id="UP000282926"/>
    </source>
</evidence>
<sequence length="352" mass="39333">MDSSWRASVDHRLPQGAGPPKRTEHRRRPYQPRSSTMRTMRWISISLIGAAATLQWGCGTELDPTDDVTLSYSSALAGDFMEPSVASTGRGKIDVALDDDDTLRIEGDFDNLVADLRSFGGGAVHLREDTDDEIGRSLFTFDVEVDDDDRGGNFSEAIDLNADQLQAFRAGRYYLTVHSVAYPDGELRAQLNESAPDVSGIDDSWGMMLTPEAEPHNVDSDAEGWMWAILRRDNTLVISGVVDDLSSAPVEINGGAVNLHDTDDDENTGPLLFNLDYEMIDDNSVRFWYTATLSTEESLRMKADDFYVNVVTEDNRDGEVRADITHEDRNFFEEIWDDVMDDRDPTTENPPF</sequence>
<accession>A0ABY0CP03</accession>
<dbReference type="EMBL" id="SADD01000014">
    <property type="protein sequence ID" value="RVU42190.1"/>
    <property type="molecule type" value="Genomic_DNA"/>
</dbReference>
<feature type="domain" description="CHRD" evidence="2">
    <location>
        <begin position="203"/>
        <end position="326"/>
    </location>
</feature>
<dbReference type="Pfam" id="PF07452">
    <property type="entry name" value="CHRD"/>
    <property type="match status" value="2"/>
</dbReference>
<evidence type="ECO:0000256" key="1">
    <source>
        <dbReference type="SAM" id="MobiDB-lite"/>
    </source>
</evidence>
<proteinExistence type="predicted"/>
<gene>
    <name evidence="3" type="ORF">EA187_17815</name>
</gene>
<dbReference type="InterPro" id="IPR010895">
    <property type="entry name" value="CHRD"/>
</dbReference>
<protein>
    <submittedName>
        <fullName evidence="3">CHRD domain-containing protein</fullName>
    </submittedName>
</protein>